<evidence type="ECO:0000313" key="2">
    <source>
        <dbReference type="Proteomes" id="UP000007799"/>
    </source>
</evidence>
<dbReference type="Proteomes" id="UP000007799">
    <property type="component" value="Unassembled WGS sequence"/>
</dbReference>
<gene>
    <name evidence="1" type="ORF">PTSG_08929</name>
</gene>
<dbReference type="RefSeq" id="XP_004989726.1">
    <property type="nucleotide sequence ID" value="XM_004989669.1"/>
</dbReference>
<dbReference type="InParanoid" id="F2ULQ1"/>
<proteinExistence type="predicted"/>
<protein>
    <submittedName>
        <fullName evidence="1">Uncharacterized protein</fullName>
    </submittedName>
</protein>
<dbReference type="OrthoDB" id="27031at2759"/>
<dbReference type="GeneID" id="16070281"/>
<keyword evidence="2" id="KW-1185">Reference proteome</keyword>
<sequence length="71" mass="7899">MPVLLLSLATDHPKLLHPIALMLKGTLDCLSTLHFIHILQLFCVLTTLMSDRKRTAAADLIGRCCLNRTKS</sequence>
<reference evidence="1" key="1">
    <citation type="submission" date="2009-08" db="EMBL/GenBank/DDBJ databases">
        <title>Annotation of Salpingoeca rosetta.</title>
        <authorList>
            <consortium name="The Broad Institute Genome Sequencing Platform"/>
            <person name="Russ C."/>
            <person name="Cuomo C."/>
            <person name="Burger G."/>
            <person name="Gray M.W."/>
            <person name="Holland P.W.H."/>
            <person name="King N."/>
            <person name="Lang F.B.F."/>
            <person name="Roger A.J."/>
            <person name="Ruiz-Trillo I."/>
            <person name="Young S.K."/>
            <person name="Zeng Q."/>
            <person name="Gargeya S."/>
            <person name="Alvarado L."/>
            <person name="Berlin A."/>
            <person name="Chapman S.B."/>
            <person name="Chen Z."/>
            <person name="Freedman E."/>
            <person name="Gellesch M."/>
            <person name="Goldberg J."/>
            <person name="Griggs A."/>
            <person name="Gujja S."/>
            <person name="Heilman E."/>
            <person name="Heiman D."/>
            <person name="Howarth C."/>
            <person name="Mehta T."/>
            <person name="Neiman D."/>
            <person name="Pearson M."/>
            <person name="Roberts A."/>
            <person name="Saif S."/>
            <person name="Shea T."/>
            <person name="Shenoy N."/>
            <person name="Sisk P."/>
            <person name="Stolte C."/>
            <person name="Sykes S."/>
            <person name="White J."/>
            <person name="Yandava C."/>
            <person name="Haas B."/>
            <person name="Nusbaum C."/>
            <person name="Birren B."/>
        </authorList>
    </citation>
    <scope>NUCLEOTIDE SEQUENCE [LARGE SCALE GENOMIC DNA]</scope>
    <source>
        <strain evidence="1">ATCC 50818</strain>
    </source>
</reference>
<name>F2ULQ1_SALR5</name>
<dbReference type="KEGG" id="sre:PTSG_08929"/>
<accession>F2ULQ1</accession>
<dbReference type="EMBL" id="GL832981">
    <property type="protein sequence ID" value="EGD78050.1"/>
    <property type="molecule type" value="Genomic_DNA"/>
</dbReference>
<dbReference type="AlphaFoldDB" id="F2ULQ1"/>
<evidence type="ECO:0000313" key="1">
    <source>
        <dbReference type="EMBL" id="EGD78050.1"/>
    </source>
</evidence>
<organism evidence="2">
    <name type="scientific">Salpingoeca rosetta (strain ATCC 50818 / BSB-021)</name>
    <dbReference type="NCBI Taxonomy" id="946362"/>
    <lineage>
        <taxon>Eukaryota</taxon>
        <taxon>Choanoflagellata</taxon>
        <taxon>Craspedida</taxon>
        <taxon>Salpingoecidae</taxon>
        <taxon>Salpingoeca</taxon>
    </lineage>
</organism>